<dbReference type="EMBL" id="JBBPDW010000030">
    <property type="protein sequence ID" value="KAK7538842.1"/>
    <property type="molecule type" value="Genomic_DNA"/>
</dbReference>
<dbReference type="GO" id="GO:0051213">
    <property type="term" value="F:dioxygenase activity"/>
    <property type="evidence" value="ECO:0007669"/>
    <property type="project" value="UniProtKB-KW"/>
</dbReference>
<reference evidence="1 2" key="1">
    <citation type="submission" date="2024-04" db="EMBL/GenBank/DDBJ databases">
        <title>Phyllosticta paracitricarpa is synonymous to the EU quarantine fungus P. citricarpa based on phylogenomic analyses.</title>
        <authorList>
            <consortium name="Lawrence Berkeley National Laboratory"/>
            <person name="Van Ingen-Buijs V.A."/>
            <person name="Van Westerhoven A.C."/>
            <person name="Haridas S."/>
            <person name="Skiadas P."/>
            <person name="Martin F."/>
            <person name="Groenewald J.Z."/>
            <person name="Crous P.W."/>
            <person name="Seidl M.F."/>
        </authorList>
    </citation>
    <scope>NUCLEOTIDE SEQUENCE [LARGE SCALE GENOMIC DNA]</scope>
    <source>
        <strain evidence="1 2">CBS 122670</strain>
    </source>
</reference>
<comment type="caution">
    <text evidence="1">The sequence shown here is derived from an EMBL/GenBank/DDBJ whole genome shotgun (WGS) entry which is preliminary data.</text>
</comment>
<dbReference type="PANTHER" id="PTHR34315">
    <property type="match status" value="1"/>
</dbReference>
<sequence length="220" mass="24559">MDFTPFFGKHMEPKKFRCDLATLEEYEAINHNMTGIMNYDAPTDAATIFGGNTSWILAPEVTDGPYYVTGEMIRKNVKEAQYSDGVDLYLEVQYVDVETREGVSGVYVDIWNANATAVCSEIYTSGNYAADGLNSTYLRGIQATDKDGVVVFETIFPGDYDGRARNPHAPAGAHERHVVQAGTTYHPFPEYLYLGDAVDDGLFAWIQRNLVRRSKQEARG</sequence>
<dbReference type="InterPro" id="IPR015889">
    <property type="entry name" value="Intradiol_dOase_core"/>
</dbReference>
<keyword evidence="1" id="KW-0560">Oxidoreductase</keyword>
<accession>A0ABR1LUI7</accession>
<keyword evidence="1" id="KW-0223">Dioxygenase</keyword>
<organism evidence="1 2">
    <name type="scientific">Phyllosticta citricarpa</name>
    <dbReference type="NCBI Taxonomy" id="55181"/>
    <lineage>
        <taxon>Eukaryota</taxon>
        <taxon>Fungi</taxon>
        <taxon>Dikarya</taxon>
        <taxon>Ascomycota</taxon>
        <taxon>Pezizomycotina</taxon>
        <taxon>Dothideomycetes</taxon>
        <taxon>Dothideomycetes incertae sedis</taxon>
        <taxon>Botryosphaeriales</taxon>
        <taxon>Phyllostictaceae</taxon>
        <taxon>Phyllosticta</taxon>
    </lineage>
</organism>
<gene>
    <name evidence="1" type="ORF">IWX46DRAFT_642945</name>
</gene>
<evidence type="ECO:0000313" key="2">
    <source>
        <dbReference type="Proteomes" id="UP001365128"/>
    </source>
</evidence>
<evidence type="ECO:0000313" key="1">
    <source>
        <dbReference type="EMBL" id="KAK7538842.1"/>
    </source>
</evidence>
<dbReference type="PANTHER" id="PTHR34315:SF2">
    <property type="entry name" value="ANCHORED DIOXYGENASE, PUTATIVE (AFU_ORTHOLOGUE AFUA_3G01800)-RELATED"/>
    <property type="match status" value="1"/>
</dbReference>
<dbReference type="Gene3D" id="2.60.130.10">
    <property type="entry name" value="Aromatic compound dioxygenase"/>
    <property type="match status" value="1"/>
</dbReference>
<dbReference type="SUPFAM" id="SSF49482">
    <property type="entry name" value="Aromatic compound dioxygenase"/>
    <property type="match status" value="1"/>
</dbReference>
<proteinExistence type="predicted"/>
<dbReference type="Proteomes" id="UP001365128">
    <property type="component" value="Unassembled WGS sequence"/>
</dbReference>
<protein>
    <submittedName>
        <fullName evidence="1">Intradiol ring-cleavage dioxygenase</fullName>
    </submittedName>
</protein>
<name>A0ABR1LUI7_9PEZI</name>
<keyword evidence="2" id="KW-1185">Reference proteome</keyword>